<organism evidence="2 3">
    <name type="scientific">Pleurodeles waltl</name>
    <name type="common">Iberian ribbed newt</name>
    <dbReference type="NCBI Taxonomy" id="8319"/>
    <lineage>
        <taxon>Eukaryota</taxon>
        <taxon>Metazoa</taxon>
        <taxon>Chordata</taxon>
        <taxon>Craniata</taxon>
        <taxon>Vertebrata</taxon>
        <taxon>Euteleostomi</taxon>
        <taxon>Amphibia</taxon>
        <taxon>Batrachia</taxon>
        <taxon>Caudata</taxon>
        <taxon>Salamandroidea</taxon>
        <taxon>Salamandridae</taxon>
        <taxon>Pleurodelinae</taxon>
        <taxon>Pleurodeles</taxon>
    </lineage>
</organism>
<sequence length="88" mass="9247">MVKVVAAPSSLKARIETGGLTLLGYGPVAAGEGGLGSAPGEEQVWSSDPRRTRRSRCATQRKGGVGQLHPRPEPGLQRGEALSRPCQR</sequence>
<feature type="region of interest" description="Disordered" evidence="1">
    <location>
        <begin position="31"/>
        <end position="88"/>
    </location>
</feature>
<dbReference type="Proteomes" id="UP001066276">
    <property type="component" value="Chromosome 5"/>
</dbReference>
<dbReference type="AlphaFoldDB" id="A0AAV7S1H7"/>
<evidence type="ECO:0000313" key="3">
    <source>
        <dbReference type="Proteomes" id="UP001066276"/>
    </source>
</evidence>
<accession>A0AAV7S1H7</accession>
<proteinExistence type="predicted"/>
<gene>
    <name evidence="2" type="ORF">NDU88_009815</name>
</gene>
<comment type="caution">
    <text evidence="2">The sequence shown here is derived from an EMBL/GenBank/DDBJ whole genome shotgun (WGS) entry which is preliminary data.</text>
</comment>
<dbReference type="EMBL" id="JANPWB010000009">
    <property type="protein sequence ID" value="KAJ1157100.1"/>
    <property type="molecule type" value="Genomic_DNA"/>
</dbReference>
<evidence type="ECO:0000256" key="1">
    <source>
        <dbReference type="SAM" id="MobiDB-lite"/>
    </source>
</evidence>
<keyword evidence="3" id="KW-1185">Reference proteome</keyword>
<protein>
    <submittedName>
        <fullName evidence="2">Uncharacterized protein</fullName>
    </submittedName>
</protein>
<evidence type="ECO:0000313" key="2">
    <source>
        <dbReference type="EMBL" id="KAJ1157100.1"/>
    </source>
</evidence>
<reference evidence="2" key="1">
    <citation type="journal article" date="2022" name="bioRxiv">
        <title>Sequencing and chromosome-scale assembly of the giantPleurodeles waltlgenome.</title>
        <authorList>
            <person name="Brown T."/>
            <person name="Elewa A."/>
            <person name="Iarovenko S."/>
            <person name="Subramanian E."/>
            <person name="Araus A.J."/>
            <person name="Petzold A."/>
            <person name="Susuki M."/>
            <person name="Suzuki K.-i.T."/>
            <person name="Hayashi T."/>
            <person name="Toyoda A."/>
            <person name="Oliveira C."/>
            <person name="Osipova E."/>
            <person name="Leigh N.D."/>
            <person name="Simon A."/>
            <person name="Yun M.H."/>
        </authorList>
    </citation>
    <scope>NUCLEOTIDE SEQUENCE</scope>
    <source>
        <strain evidence="2">20211129_DDA</strain>
        <tissue evidence="2">Liver</tissue>
    </source>
</reference>
<name>A0AAV7S1H7_PLEWA</name>